<evidence type="ECO:0000313" key="6">
    <source>
        <dbReference type="Proteomes" id="UP000799324"/>
    </source>
</evidence>
<gene>
    <name evidence="5" type="ORF">K491DRAFT_688944</name>
</gene>
<organism evidence="5 6">
    <name type="scientific">Lophiostoma macrostomum CBS 122681</name>
    <dbReference type="NCBI Taxonomy" id="1314788"/>
    <lineage>
        <taxon>Eukaryota</taxon>
        <taxon>Fungi</taxon>
        <taxon>Dikarya</taxon>
        <taxon>Ascomycota</taxon>
        <taxon>Pezizomycotina</taxon>
        <taxon>Dothideomycetes</taxon>
        <taxon>Pleosporomycetidae</taxon>
        <taxon>Pleosporales</taxon>
        <taxon>Lophiostomataceae</taxon>
        <taxon>Lophiostoma</taxon>
    </lineage>
</organism>
<dbReference type="GO" id="GO:0043022">
    <property type="term" value="F:ribosome binding"/>
    <property type="evidence" value="ECO:0007669"/>
    <property type="project" value="TreeGrafter"/>
</dbReference>
<proteinExistence type="inferred from homology"/>
<feature type="region of interest" description="Disordered" evidence="4">
    <location>
        <begin position="239"/>
        <end position="292"/>
    </location>
</feature>
<keyword evidence="6" id="KW-1185">Reference proteome</keyword>
<dbReference type="GO" id="GO:0003743">
    <property type="term" value="F:translation initiation factor activity"/>
    <property type="evidence" value="ECO:0007669"/>
    <property type="project" value="UniProtKB-KW"/>
</dbReference>
<keyword evidence="3" id="KW-0648">Protein biosynthesis</keyword>
<comment type="similarity">
    <text evidence="1">Belongs to the IF-3 family.</text>
</comment>
<dbReference type="EMBL" id="MU004304">
    <property type="protein sequence ID" value="KAF2659846.1"/>
    <property type="molecule type" value="Genomic_DNA"/>
</dbReference>
<evidence type="ECO:0000313" key="5">
    <source>
        <dbReference type="EMBL" id="KAF2659846.1"/>
    </source>
</evidence>
<evidence type="ECO:0000256" key="4">
    <source>
        <dbReference type="SAM" id="MobiDB-lite"/>
    </source>
</evidence>
<dbReference type="Gene3D" id="3.30.110.10">
    <property type="entry name" value="Translation initiation factor 3 (IF-3), C-terminal domain"/>
    <property type="match status" value="1"/>
</dbReference>
<evidence type="ECO:0000256" key="3">
    <source>
        <dbReference type="ARBA" id="ARBA00022917"/>
    </source>
</evidence>
<dbReference type="GO" id="GO:0005739">
    <property type="term" value="C:mitochondrion"/>
    <property type="evidence" value="ECO:0007669"/>
    <property type="project" value="TreeGrafter"/>
</dbReference>
<evidence type="ECO:0008006" key="7">
    <source>
        <dbReference type="Google" id="ProtNLM"/>
    </source>
</evidence>
<dbReference type="InterPro" id="IPR036787">
    <property type="entry name" value="T_IF-3_N_sf"/>
</dbReference>
<dbReference type="AlphaFoldDB" id="A0A6A6TK85"/>
<dbReference type="SUPFAM" id="SSF55200">
    <property type="entry name" value="Translation initiation factor IF3, C-terminal domain"/>
    <property type="match status" value="1"/>
</dbReference>
<dbReference type="InterPro" id="IPR001288">
    <property type="entry name" value="Translation_initiation_fac_3"/>
</dbReference>
<name>A0A6A6TK85_9PLEO</name>
<dbReference type="OrthoDB" id="21573at2759"/>
<dbReference type="PANTHER" id="PTHR10938:SF0">
    <property type="entry name" value="TRANSLATION INITIATION FACTOR IF-3, MITOCHONDRIAL"/>
    <property type="match status" value="1"/>
</dbReference>
<dbReference type="Proteomes" id="UP000799324">
    <property type="component" value="Unassembled WGS sequence"/>
</dbReference>
<evidence type="ECO:0000256" key="1">
    <source>
        <dbReference type="ARBA" id="ARBA00005439"/>
    </source>
</evidence>
<accession>A0A6A6TK85</accession>
<sequence length="292" mass="33029">MPPYHLSSTSRALYRVFILPSLSHPPTPLRLPQPISVSIPRTCIRTKVWGKDTSRHALSDHYTIDNAITAPVINLIDLDGKYYENVPLSEALSSFPRMQNHLLQVSAAEEDEDGGSVEGSVPTCKVVPRMQLRLQHQRKLDIERRQKQGQGAGPGAKNLELNWAIAGGDLSHRLEKLREFLREGRKVEVMIGPKRRGKKASDEECQSMMEAVRSAVEDVKGAREVKQPDGVMGDVMTLTFEGKESEETQQKTIEEEEKEDDEEEDLNQIKSKRLRKQKERERKAKKSALQAN</sequence>
<dbReference type="PANTHER" id="PTHR10938">
    <property type="entry name" value="TRANSLATION INITIATION FACTOR IF-3"/>
    <property type="match status" value="1"/>
</dbReference>
<feature type="compositionally biased region" description="Basic and acidic residues" evidence="4">
    <location>
        <begin position="241"/>
        <end position="253"/>
    </location>
</feature>
<reference evidence="5" key="1">
    <citation type="journal article" date="2020" name="Stud. Mycol.">
        <title>101 Dothideomycetes genomes: a test case for predicting lifestyles and emergence of pathogens.</title>
        <authorList>
            <person name="Haridas S."/>
            <person name="Albert R."/>
            <person name="Binder M."/>
            <person name="Bloem J."/>
            <person name="Labutti K."/>
            <person name="Salamov A."/>
            <person name="Andreopoulos B."/>
            <person name="Baker S."/>
            <person name="Barry K."/>
            <person name="Bills G."/>
            <person name="Bluhm B."/>
            <person name="Cannon C."/>
            <person name="Castanera R."/>
            <person name="Culley D."/>
            <person name="Daum C."/>
            <person name="Ezra D."/>
            <person name="Gonzalez J."/>
            <person name="Henrissat B."/>
            <person name="Kuo A."/>
            <person name="Liang C."/>
            <person name="Lipzen A."/>
            <person name="Lutzoni F."/>
            <person name="Magnuson J."/>
            <person name="Mondo S."/>
            <person name="Nolan M."/>
            <person name="Ohm R."/>
            <person name="Pangilinan J."/>
            <person name="Park H.-J."/>
            <person name="Ramirez L."/>
            <person name="Alfaro M."/>
            <person name="Sun H."/>
            <person name="Tritt A."/>
            <person name="Yoshinaga Y."/>
            <person name="Zwiers L.-H."/>
            <person name="Turgeon B."/>
            <person name="Goodwin S."/>
            <person name="Spatafora J."/>
            <person name="Crous P."/>
            <person name="Grigoriev I."/>
        </authorList>
    </citation>
    <scope>NUCLEOTIDE SEQUENCE</scope>
    <source>
        <strain evidence="5">CBS 122681</strain>
    </source>
</reference>
<dbReference type="GO" id="GO:0032790">
    <property type="term" value="P:ribosome disassembly"/>
    <property type="evidence" value="ECO:0007669"/>
    <property type="project" value="TreeGrafter"/>
</dbReference>
<evidence type="ECO:0000256" key="2">
    <source>
        <dbReference type="ARBA" id="ARBA00022540"/>
    </source>
</evidence>
<keyword evidence="2" id="KW-0396">Initiation factor</keyword>
<feature type="compositionally biased region" description="Acidic residues" evidence="4">
    <location>
        <begin position="254"/>
        <end position="266"/>
    </location>
</feature>
<dbReference type="GO" id="GO:0070124">
    <property type="term" value="P:mitochondrial translational initiation"/>
    <property type="evidence" value="ECO:0007669"/>
    <property type="project" value="TreeGrafter"/>
</dbReference>
<protein>
    <recommendedName>
        <fullName evidence="7">Translation initiation factor 3 N-terminal domain-containing protein</fullName>
    </recommendedName>
</protein>
<dbReference type="InterPro" id="IPR036788">
    <property type="entry name" value="T_IF-3_C_sf"/>
</dbReference>
<dbReference type="Gene3D" id="3.10.20.80">
    <property type="entry name" value="Translation initiation factor 3 (IF-3), N-terminal domain"/>
    <property type="match status" value="1"/>
</dbReference>